<dbReference type="RefSeq" id="WP_321543587.1">
    <property type="nucleotide sequence ID" value="NZ_JAXIVS010000001.1"/>
</dbReference>
<reference evidence="8 9" key="1">
    <citation type="submission" date="2023-12" db="EMBL/GenBank/DDBJ databases">
        <title>the genome sequence of Hyalangium sp. s54d21.</title>
        <authorList>
            <person name="Zhang X."/>
        </authorList>
    </citation>
    <scope>NUCLEOTIDE SEQUENCE [LARGE SCALE GENOMIC DNA]</scope>
    <source>
        <strain evidence="9">s54d21</strain>
    </source>
</reference>
<keyword evidence="2 6" id="KW-0812">Transmembrane</keyword>
<gene>
    <name evidence="8" type="ORF">SYV04_00640</name>
</gene>
<dbReference type="EMBL" id="JAXIVS010000001">
    <property type="protein sequence ID" value="MDY7224860.1"/>
    <property type="molecule type" value="Genomic_DNA"/>
</dbReference>
<evidence type="ECO:0000256" key="4">
    <source>
        <dbReference type="ARBA" id="ARBA00023136"/>
    </source>
</evidence>
<evidence type="ECO:0000313" key="9">
    <source>
        <dbReference type="Proteomes" id="UP001291309"/>
    </source>
</evidence>
<keyword evidence="9" id="KW-1185">Reference proteome</keyword>
<dbReference type="Pfam" id="PF05154">
    <property type="entry name" value="TM2"/>
    <property type="match status" value="1"/>
</dbReference>
<evidence type="ECO:0000259" key="7">
    <source>
        <dbReference type="Pfam" id="PF05154"/>
    </source>
</evidence>
<comment type="caution">
    <text evidence="8">The sequence shown here is derived from an EMBL/GenBank/DDBJ whole genome shotgun (WGS) entry which is preliminary data.</text>
</comment>
<evidence type="ECO:0000256" key="6">
    <source>
        <dbReference type="SAM" id="Phobius"/>
    </source>
</evidence>
<sequence>MSAPTSQPSPTVSQTLVRPTQEPRLGQPLTASTFSGAAPYGIDPKTGLPFSHRSKIVAGVLQICLGGLGIGRFYTGHVGIAIAQIAVTFLTCGLGALWPLIDGIMILVGESPKDAEGKPLRNS</sequence>
<accession>A0ABU5GYE7</accession>
<evidence type="ECO:0000256" key="5">
    <source>
        <dbReference type="SAM" id="MobiDB-lite"/>
    </source>
</evidence>
<feature type="transmembrane region" description="Helical" evidence="6">
    <location>
        <begin position="56"/>
        <end position="74"/>
    </location>
</feature>
<name>A0ABU5GYE7_9BACT</name>
<dbReference type="Proteomes" id="UP001291309">
    <property type="component" value="Unassembled WGS sequence"/>
</dbReference>
<proteinExistence type="predicted"/>
<evidence type="ECO:0000256" key="1">
    <source>
        <dbReference type="ARBA" id="ARBA00004141"/>
    </source>
</evidence>
<organism evidence="8 9">
    <name type="scientific">Hyalangium rubrum</name>
    <dbReference type="NCBI Taxonomy" id="3103134"/>
    <lineage>
        <taxon>Bacteria</taxon>
        <taxon>Pseudomonadati</taxon>
        <taxon>Myxococcota</taxon>
        <taxon>Myxococcia</taxon>
        <taxon>Myxococcales</taxon>
        <taxon>Cystobacterineae</taxon>
        <taxon>Archangiaceae</taxon>
        <taxon>Hyalangium</taxon>
    </lineage>
</organism>
<keyword evidence="4 6" id="KW-0472">Membrane</keyword>
<evidence type="ECO:0000256" key="2">
    <source>
        <dbReference type="ARBA" id="ARBA00022692"/>
    </source>
</evidence>
<feature type="region of interest" description="Disordered" evidence="5">
    <location>
        <begin position="1"/>
        <end position="32"/>
    </location>
</feature>
<comment type="subcellular location">
    <subcellularLocation>
        <location evidence="1">Membrane</location>
        <topology evidence="1">Multi-pass membrane protein</topology>
    </subcellularLocation>
</comment>
<feature type="domain" description="TM2" evidence="7">
    <location>
        <begin position="52"/>
        <end position="104"/>
    </location>
</feature>
<keyword evidence="3 6" id="KW-1133">Transmembrane helix</keyword>
<evidence type="ECO:0000313" key="8">
    <source>
        <dbReference type="EMBL" id="MDY7224860.1"/>
    </source>
</evidence>
<protein>
    <submittedName>
        <fullName evidence="8">TM2 domain-containing protein</fullName>
    </submittedName>
</protein>
<feature type="compositionally biased region" description="Polar residues" evidence="5">
    <location>
        <begin position="1"/>
        <end position="18"/>
    </location>
</feature>
<feature type="transmembrane region" description="Helical" evidence="6">
    <location>
        <begin position="80"/>
        <end position="101"/>
    </location>
</feature>
<evidence type="ECO:0000256" key="3">
    <source>
        <dbReference type="ARBA" id="ARBA00022989"/>
    </source>
</evidence>
<dbReference type="InterPro" id="IPR007829">
    <property type="entry name" value="TM2"/>
</dbReference>